<evidence type="ECO:0000259" key="7">
    <source>
        <dbReference type="Pfam" id="PF22770"/>
    </source>
</evidence>
<dbReference type="Proteomes" id="UP000279236">
    <property type="component" value="Unassembled WGS sequence"/>
</dbReference>
<dbReference type="PANTHER" id="PTHR22731:SF3">
    <property type="entry name" value="RIBONUCLEASES P_MRP PROTEIN SUBUNIT POP1"/>
    <property type="match status" value="1"/>
</dbReference>
<protein>
    <submittedName>
        <fullName evidence="8">Uncharacterized protein</fullName>
    </submittedName>
</protein>
<gene>
    <name evidence="8" type="ORF">EHS24_005150</name>
</gene>
<evidence type="ECO:0000256" key="4">
    <source>
        <dbReference type="SAM" id="MobiDB-lite"/>
    </source>
</evidence>
<evidence type="ECO:0000256" key="2">
    <source>
        <dbReference type="ARBA" id="ARBA00022694"/>
    </source>
</evidence>
<dbReference type="Pfam" id="PF06978">
    <property type="entry name" value="POP1_N"/>
    <property type="match status" value="2"/>
</dbReference>
<feature type="domain" description="POP1 C-terminal" evidence="7">
    <location>
        <begin position="705"/>
        <end position="769"/>
    </location>
</feature>
<dbReference type="Pfam" id="PF22770">
    <property type="entry name" value="POP1_C"/>
    <property type="match status" value="1"/>
</dbReference>
<name>A0A427Y726_9TREE</name>
<dbReference type="STRING" id="105984.A0A427Y726"/>
<feature type="compositionally biased region" description="Basic residues" evidence="4">
    <location>
        <begin position="102"/>
        <end position="122"/>
    </location>
</feature>
<dbReference type="GO" id="GO:0001682">
    <property type="term" value="P:tRNA 5'-leader removal"/>
    <property type="evidence" value="ECO:0007669"/>
    <property type="project" value="InterPro"/>
</dbReference>
<dbReference type="InterPro" id="IPR012590">
    <property type="entry name" value="POPLD_dom"/>
</dbReference>
<evidence type="ECO:0000259" key="5">
    <source>
        <dbReference type="Pfam" id="PF06978"/>
    </source>
</evidence>
<comment type="subcellular location">
    <subcellularLocation>
        <location evidence="1">Nucleus</location>
    </subcellularLocation>
</comment>
<reference evidence="8 9" key="1">
    <citation type="submission" date="2018-11" db="EMBL/GenBank/DDBJ databases">
        <title>Genome sequence of Apiotrichum porosum DSM 27194.</title>
        <authorList>
            <person name="Aliyu H."/>
            <person name="Gorte O."/>
            <person name="Ochsenreither K."/>
        </authorList>
    </citation>
    <scope>NUCLEOTIDE SEQUENCE [LARGE SCALE GENOMIC DNA]</scope>
    <source>
        <strain evidence="8 9">DSM 27194</strain>
    </source>
</reference>
<dbReference type="OrthoDB" id="442863at2759"/>
<evidence type="ECO:0000259" key="6">
    <source>
        <dbReference type="Pfam" id="PF08170"/>
    </source>
</evidence>
<comment type="caution">
    <text evidence="8">The sequence shown here is derived from an EMBL/GenBank/DDBJ whole genome shotgun (WGS) entry which is preliminary data.</text>
</comment>
<dbReference type="InterPro" id="IPR039182">
    <property type="entry name" value="Pop1"/>
</dbReference>
<dbReference type="Pfam" id="PF08170">
    <property type="entry name" value="POPLD"/>
    <property type="match status" value="1"/>
</dbReference>
<dbReference type="EMBL" id="RSCE01000002">
    <property type="protein sequence ID" value="RSH86872.1"/>
    <property type="molecule type" value="Genomic_DNA"/>
</dbReference>
<feature type="domain" description="Pop1 N-terminal" evidence="5">
    <location>
        <begin position="165"/>
        <end position="236"/>
    </location>
</feature>
<keyword evidence="2" id="KW-0819">tRNA processing</keyword>
<feature type="domain" description="POPLD" evidence="6">
    <location>
        <begin position="470"/>
        <end position="562"/>
    </location>
</feature>
<dbReference type="GO" id="GO:0000172">
    <property type="term" value="C:ribonuclease MRP complex"/>
    <property type="evidence" value="ECO:0007669"/>
    <property type="project" value="InterPro"/>
</dbReference>
<proteinExistence type="predicted"/>
<dbReference type="InterPro" id="IPR009723">
    <property type="entry name" value="Pop1_N"/>
</dbReference>
<dbReference type="GO" id="GO:0005655">
    <property type="term" value="C:nucleolar ribonuclease P complex"/>
    <property type="evidence" value="ECO:0007669"/>
    <property type="project" value="InterPro"/>
</dbReference>
<dbReference type="RefSeq" id="XP_028479657.1">
    <property type="nucleotide sequence ID" value="XM_028620685.1"/>
</dbReference>
<evidence type="ECO:0000313" key="9">
    <source>
        <dbReference type="Proteomes" id="UP000279236"/>
    </source>
</evidence>
<sequence length="770" mass="84699">MSKPPQKAGSSAAASKAKALKFIPKTVDLLRGNDAAKRKGKGKEKSVLRGLADLVKTSESLPGAVHVERFAETRAVEILALQNAVKLAASQSNSRAFQSLPRHLRRRAASHNPRRVPKRMRSRAAAEVSEIVSTGADLQLDPADPGVRIYRKKAKLRARGNLRGQSRTEQLRARQRNKRWLGTHLFHAKRFHMVNLWGYRLPLSPTLKSFRSSYRAARRKAVLHDTSYFGTIELEGSRSEIVGVLGKVTVGGAFAGSKYEFGARMAQTNIYTSGSVPHGLIGPVELFWQPQTDIKLPERRLWMRVHPSIFDDVLEALHEAAKERASEAGSSSTGPSLNIRNLRDDIESFEIMGPLAGKVIQRALHMCKSQGNDKRSAVSAILHADPAACPEGAVLGATVYDPRLLPLVLIVACTKRTVGQWETQLAVAPKLGIPGTRLQPGAQDDRIPILIVKRVVESRTPDHQSSAFHGYTLLFPRGWSMAFLPSFIFCNVRLVGLSERRVQYREAAVPSFPEHYGAVCPAGVAWEEELALSEQQRWLRKPPGKRPEYSTLGTKWPFKPDWPAVLSSSTHSDVDETSVPNVDIRPWLANPIFGKHVNQLNGPAEPSSRALAALNAFRRNRGLVALEAERAEDLLRSGVCHVEVNIIGRGSPSDMAMLYALDSEERTRWLDAYEHDLDTNQIKSPMDDHVGEMLRLGEEGTGASRVIGFVSTGNISLTRGQGHALATVSLAAYLGLLTAAEASTRLRLPVVKLKNRDGLVCRLASLSLVQ</sequence>
<feature type="region of interest" description="Disordered" evidence="4">
    <location>
        <begin position="98"/>
        <end position="122"/>
    </location>
</feature>
<keyword evidence="9" id="KW-1185">Reference proteome</keyword>
<evidence type="ECO:0000256" key="3">
    <source>
        <dbReference type="ARBA" id="ARBA00023242"/>
    </source>
</evidence>
<dbReference type="InterPro" id="IPR055079">
    <property type="entry name" value="POP1_C"/>
</dbReference>
<dbReference type="PANTHER" id="PTHR22731">
    <property type="entry name" value="RIBONUCLEASES P/MRP PROTEIN SUBUNIT POP1"/>
    <property type="match status" value="1"/>
</dbReference>
<keyword evidence="3" id="KW-0539">Nucleus</keyword>
<accession>A0A427Y726</accession>
<feature type="domain" description="Pop1 N-terminal" evidence="5">
    <location>
        <begin position="70"/>
        <end position="133"/>
    </location>
</feature>
<dbReference type="AlphaFoldDB" id="A0A427Y726"/>
<dbReference type="GeneID" id="39589693"/>
<evidence type="ECO:0000313" key="8">
    <source>
        <dbReference type="EMBL" id="RSH86872.1"/>
    </source>
</evidence>
<evidence type="ECO:0000256" key="1">
    <source>
        <dbReference type="ARBA" id="ARBA00004123"/>
    </source>
</evidence>
<organism evidence="8 9">
    <name type="scientific">Apiotrichum porosum</name>
    <dbReference type="NCBI Taxonomy" id="105984"/>
    <lineage>
        <taxon>Eukaryota</taxon>
        <taxon>Fungi</taxon>
        <taxon>Dikarya</taxon>
        <taxon>Basidiomycota</taxon>
        <taxon>Agaricomycotina</taxon>
        <taxon>Tremellomycetes</taxon>
        <taxon>Trichosporonales</taxon>
        <taxon>Trichosporonaceae</taxon>
        <taxon>Apiotrichum</taxon>
    </lineage>
</organism>